<dbReference type="EMBL" id="KN837460">
    <property type="protein sequence ID" value="KIJ24758.1"/>
    <property type="molecule type" value="Genomic_DNA"/>
</dbReference>
<gene>
    <name evidence="3" type="ORF">M422DRAFT_39031</name>
</gene>
<dbReference type="InterPro" id="IPR045340">
    <property type="entry name" value="DUF6533"/>
</dbReference>
<dbReference type="AlphaFoldDB" id="A0A0C9T718"/>
<sequence length="314" mass="34782">MSLSLQSLAEDSLVNSRLTVAALALQSYDILLTFNDEVKYIWRGKWTLIKSIYLVCRYVSFINLCCNVWKWTITVYVPPSIYICYLAEWYAFFDRWMSSTTVTSGNIILGLRLHNLYGKDVIVRVILILLFTILVFALNTGISPTRPSPLGPVGCLPVQRAGRFLITLAGAACLTLTYVSLILASKSFLSHVRERADLQSLRVIRENGRLSSLLALLHRDGVLIYVGWIVAIYSLACPRLILLLGGDPSNSTGVYKNGTEFLVDKPVTAPKLKPPKRLSGLDSFLPELDSISMKALAGGTDTTNVIPLSQFQSS</sequence>
<evidence type="ECO:0000313" key="3">
    <source>
        <dbReference type="EMBL" id="KIJ24758.1"/>
    </source>
</evidence>
<feature type="transmembrane region" description="Helical" evidence="1">
    <location>
        <begin position="222"/>
        <end position="242"/>
    </location>
</feature>
<keyword evidence="1" id="KW-1133">Transmembrane helix</keyword>
<keyword evidence="4" id="KW-1185">Reference proteome</keyword>
<organism evidence="3 4">
    <name type="scientific">Sphaerobolus stellatus (strain SS14)</name>
    <dbReference type="NCBI Taxonomy" id="990650"/>
    <lineage>
        <taxon>Eukaryota</taxon>
        <taxon>Fungi</taxon>
        <taxon>Dikarya</taxon>
        <taxon>Basidiomycota</taxon>
        <taxon>Agaricomycotina</taxon>
        <taxon>Agaricomycetes</taxon>
        <taxon>Phallomycetidae</taxon>
        <taxon>Geastrales</taxon>
        <taxon>Sphaerobolaceae</taxon>
        <taxon>Sphaerobolus</taxon>
    </lineage>
</organism>
<reference evidence="3 4" key="1">
    <citation type="submission" date="2014-06" db="EMBL/GenBank/DDBJ databases">
        <title>Evolutionary Origins and Diversification of the Mycorrhizal Mutualists.</title>
        <authorList>
            <consortium name="DOE Joint Genome Institute"/>
            <consortium name="Mycorrhizal Genomics Consortium"/>
            <person name="Kohler A."/>
            <person name="Kuo A."/>
            <person name="Nagy L.G."/>
            <person name="Floudas D."/>
            <person name="Copeland A."/>
            <person name="Barry K.W."/>
            <person name="Cichocki N."/>
            <person name="Veneault-Fourrey C."/>
            <person name="LaButti K."/>
            <person name="Lindquist E.A."/>
            <person name="Lipzen A."/>
            <person name="Lundell T."/>
            <person name="Morin E."/>
            <person name="Murat C."/>
            <person name="Riley R."/>
            <person name="Ohm R."/>
            <person name="Sun H."/>
            <person name="Tunlid A."/>
            <person name="Henrissat B."/>
            <person name="Grigoriev I.V."/>
            <person name="Hibbett D.S."/>
            <person name="Martin F."/>
        </authorList>
    </citation>
    <scope>NUCLEOTIDE SEQUENCE [LARGE SCALE GENOMIC DNA]</scope>
    <source>
        <strain evidence="3 4">SS14</strain>
    </source>
</reference>
<keyword evidence="1" id="KW-0812">Transmembrane</keyword>
<feature type="transmembrane region" description="Helical" evidence="1">
    <location>
        <begin position="162"/>
        <end position="184"/>
    </location>
</feature>
<proteinExistence type="predicted"/>
<evidence type="ECO:0000256" key="1">
    <source>
        <dbReference type="SAM" id="Phobius"/>
    </source>
</evidence>
<keyword evidence="1" id="KW-0472">Membrane</keyword>
<dbReference type="HOGENOM" id="CLU_886150_0_0_1"/>
<protein>
    <submittedName>
        <fullName evidence="3">Unplaced genomic scaffold SPHSTscaffold_385, whole genome shotgun sequence</fullName>
    </submittedName>
</protein>
<evidence type="ECO:0000313" key="4">
    <source>
        <dbReference type="Proteomes" id="UP000054279"/>
    </source>
</evidence>
<accession>A0A0C9T718</accession>
<name>A0A0C9T718_SPHS4</name>
<dbReference type="Proteomes" id="UP000054279">
    <property type="component" value="Unassembled WGS sequence"/>
</dbReference>
<dbReference type="OrthoDB" id="2675435at2759"/>
<dbReference type="Pfam" id="PF20151">
    <property type="entry name" value="DUF6533"/>
    <property type="match status" value="1"/>
</dbReference>
<feature type="domain" description="DUF6533" evidence="2">
    <location>
        <begin position="19"/>
        <end position="62"/>
    </location>
</feature>
<feature type="transmembrane region" description="Helical" evidence="1">
    <location>
        <begin position="121"/>
        <end position="142"/>
    </location>
</feature>
<evidence type="ECO:0000259" key="2">
    <source>
        <dbReference type="Pfam" id="PF20151"/>
    </source>
</evidence>